<dbReference type="Gene3D" id="3.15.10.50">
    <property type="match status" value="1"/>
</dbReference>
<feature type="chain" id="PRO_5027888764" evidence="1">
    <location>
        <begin position="21"/>
        <end position="236"/>
    </location>
</feature>
<dbReference type="InterPro" id="IPR038602">
    <property type="entry name" value="Mite_allergen_7_sf"/>
</dbReference>
<keyword evidence="1" id="KW-0732">Signal</keyword>
<accession>A0A6P9A2F5</accession>
<dbReference type="AlphaFoldDB" id="A0A6P9A2F5"/>
<evidence type="ECO:0000256" key="1">
    <source>
        <dbReference type="SAM" id="SignalP"/>
    </source>
</evidence>
<dbReference type="RefSeq" id="XP_034251605.1">
    <property type="nucleotide sequence ID" value="XM_034395714.1"/>
</dbReference>
<dbReference type="GeneID" id="117651578"/>
<organism evidence="3">
    <name type="scientific">Thrips palmi</name>
    <name type="common">Melon thrips</name>
    <dbReference type="NCBI Taxonomy" id="161013"/>
    <lineage>
        <taxon>Eukaryota</taxon>
        <taxon>Metazoa</taxon>
        <taxon>Ecdysozoa</taxon>
        <taxon>Arthropoda</taxon>
        <taxon>Hexapoda</taxon>
        <taxon>Insecta</taxon>
        <taxon>Pterygota</taxon>
        <taxon>Neoptera</taxon>
        <taxon>Paraneoptera</taxon>
        <taxon>Thysanoptera</taxon>
        <taxon>Terebrantia</taxon>
        <taxon>Thripoidea</taxon>
        <taxon>Thripidae</taxon>
        <taxon>Thrips</taxon>
    </lineage>
</organism>
<gene>
    <name evidence="3" type="primary">LOC117651578</name>
</gene>
<evidence type="ECO:0000313" key="3">
    <source>
        <dbReference type="RefSeq" id="XP_034251605.1"/>
    </source>
</evidence>
<dbReference type="KEGG" id="tpal:117651578"/>
<evidence type="ECO:0000313" key="2">
    <source>
        <dbReference type="Proteomes" id="UP000515158"/>
    </source>
</evidence>
<name>A0A6P9A2F5_THRPL</name>
<reference evidence="3" key="1">
    <citation type="submission" date="2025-08" db="UniProtKB">
        <authorList>
            <consortium name="RefSeq"/>
        </authorList>
    </citation>
    <scope>IDENTIFICATION</scope>
    <source>
        <tissue evidence="3">Total insect</tissue>
    </source>
</reference>
<dbReference type="OrthoDB" id="8190079at2759"/>
<sequence>MPQVWQIVLCVALLRGTAFAADFTAGQAEVAREGLQEALDKTLTKFSTVEDLDLPPYIRQTVRTTLGISVETVKQATHIKLSGLTSLHRGGALGLDPLVSGKTVSFTLPLQIDQPKLTGEFTRTVAGVGPSGNFTTTIGVLRLEAEGLATVSPEACSFNFTSVKDVEVSGVDTTMEGATVAFNALLASKVTEAINEKKLGVGEPLSRFVLTQLQLGDGVCTSNVRDRLKTVPAAAA</sequence>
<dbReference type="InParanoid" id="A0A6P9A2F5"/>
<feature type="signal peptide" evidence="1">
    <location>
        <begin position="1"/>
        <end position="20"/>
    </location>
</feature>
<keyword evidence="2" id="KW-1185">Reference proteome</keyword>
<dbReference type="Proteomes" id="UP000515158">
    <property type="component" value="Unplaced"/>
</dbReference>
<proteinExistence type="predicted"/>
<protein>
    <submittedName>
        <fullName evidence="3">Uncharacterized protein LOC117651578</fullName>
    </submittedName>
</protein>